<evidence type="ECO:0000313" key="1">
    <source>
        <dbReference type="EMBL" id="KFB73907.1"/>
    </source>
</evidence>
<proteinExistence type="predicted"/>
<protein>
    <submittedName>
        <fullName evidence="1">Lipopolysaccharide core heptose(I) kinase RfaP</fullName>
    </submittedName>
</protein>
<dbReference type="Proteomes" id="UP000020077">
    <property type="component" value="Unassembled WGS sequence"/>
</dbReference>
<reference evidence="1 2" key="1">
    <citation type="submission" date="2014-02" db="EMBL/GenBank/DDBJ databases">
        <title>Expanding our view of genomic diversity in Candidatus Accumulibacter clades.</title>
        <authorList>
            <person name="Skennerton C.T."/>
            <person name="Barr J.J."/>
            <person name="Slater F.R."/>
            <person name="Bond P.L."/>
            <person name="Tyson G.W."/>
        </authorList>
    </citation>
    <scope>NUCLEOTIDE SEQUENCE [LARGE SCALE GENOMIC DNA]</scope>
    <source>
        <strain evidence="2">BA-91</strain>
    </source>
</reference>
<gene>
    <name evidence="1" type="ORF">AW09_000818</name>
</gene>
<evidence type="ECO:0000313" key="2">
    <source>
        <dbReference type="Proteomes" id="UP000020077"/>
    </source>
</evidence>
<dbReference type="SUPFAM" id="SSF56112">
    <property type="entry name" value="Protein kinase-like (PK-like)"/>
    <property type="match status" value="1"/>
</dbReference>
<dbReference type="EMBL" id="JDVG02000141">
    <property type="protein sequence ID" value="KFB73907.1"/>
    <property type="molecule type" value="Genomic_DNA"/>
</dbReference>
<keyword evidence="1" id="KW-0418">Kinase</keyword>
<dbReference type="InterPro" id="IPR011009">
    <property type="entry name" value="Kinase-like_dom_sf"/>
</dbReference>
<sequence>MLRTQRTYLAPGWEEALRAADLYSVEAIFALTAGTIVRTSGSSEVRRIKAPSSSGPEFLFLKKYWVTRWAQLRSRVFRGMLFGESMVEREFRNLSRLCEWGLSRAYPVAFGEERRWGWLWRSFLITAGIPEPTGLDTFIRDQLPLLPIAEKHRATRDLLMETARLVGAMHARNFLHRDLFWRNLVIANNALAQLSVIDAPRGRLLVRPLSVAERAADLACLDAAAPYYFSRPQRLRFFLAYRQQSRLDAAGKELLQKALAAAAPQRSRQLDHVHVAQ</sequence>
<comment type="caution">
    <text evidence="1">The sequence shown here is derived from an EMBL/GenBank/DDBJ whole genome shotgun (WGS) entry which is preliminary data.</text>
</comment>
<keyword evidence="1" id="KW-0808">Transferase</keyword>
<dbReference type="Pfam" id="PF06293">
    <property type="entry name" value="Kdo"/>
    <property type="match status" value="1"/>
</dbReference>
<organism evidence="1 2">
    <name type="scientific">Candidatus Accumulibacter phosphatis</name>
    <dbReference type="NCBI Taxonomy" id="327160"/>
    <lineage>
        <taxon>Bacteria</taxon>
        <taxon>Pseudomonadati</taxon>
        <taxon>Pseudomonadota</taxon>
        <taxon>Betaproteobacteria</taxon>
        <taxon>Candidatus Accumulibacter</taxon>
    </lineage>
</organism>
<name>A0A080LYA7_9PROT</name>
<dbReference type="AlphaFoldDB" id="A0A080LYA7"/>
<dbReference type="GO" id="GO:0016301">
    <property type="term" value="F:kinase activity"/>
    <property type="evidence" value="ECO:0007669"/>
    <property type="project" value="UniProtKB-KW"/>
</dbReference>
<accession>A0A080LYA7</accession>